<feature type="coiled-coil region" evidence="1">
    <location>
        <begin position="15"/>
        <end position="53"/>
    </location>
</feature>
<keyword evidence="3" id="KW-1185">Reference proteome</keyword>
<dbReference type="InterPro" id="IPR047340">
    <property type="entry name" value="RUNDC3A_B"/>
</dbReference>
<organism evidence="2 3">
    <name type="scientific">Crotalus adamanteus</name>
    <name type="common">Eastern diamondback rattlesnake</name>
    <dbReference type="NCBI Taxonomy" id="8729"/>
    <lineage>
        <taxon>Eukaryota</taxon>
        <taxon>Metazoa</taxon>
        <taxon>Chordata</taxon>
        <taxon>Craniata</taxon>
        <taxon>Vertebrata</taxon>
        <taxon>Euteleostomi</taxon>
        <taxon>Lepidosauria</taxon>
        <taxon>Squamata</taxon>
        <taxon>Bifurcata</taxon>
        <taxon>Unidentata</taxon>
        <taxon>Episquamata</taxon>
        <taxon>Toxicofera</taxon>
        <taxon>Serpentes</taxon>
        <taxon>Colubroidea</taxon>
        <taxon>Viperidae</taxon>
        <taxon>Crotalinae</taxon>
        <taxon>Crotalus</taxon>
    </lineage>
</organism>
<evidence type="ECO:0000313" key="3">
    <source>
        <dbReference type="Proteomes" id="UP001474421"/>
    </source>
</evidence>
<dbReference type="EMBL" id="JAOTOJ010000009">
    <property type="protein sequence ID" value="KAK9395818.1"/>
    <property type="molecule type" value="Genomic_DNA"/>
</dbReference>
<name>A0AAW1B168_CROAD</name>
<proteinExistence type="predicted"/>
<protein>
    <submittedName>
        <fullName evidence="2">RUN domain-containing protein 3A</fullName>
    </submittedName>
</protein>
<sequence length="166" mass="18598">MGYLEELVRLRDSQLKDLEEENKCLKLRLEEVKVQNQLEKQELEGVILELQEQLMGLIPSDNNQFTQISKEMAVPVVLFGYSKRHSFMSTDQLSIEISLSSDSQQMSEGKHEVEHWGPLGKDPTPSMLGLYGSLASLPSCKSLASLKSNKCLVSNSTEPSYAHSPN</sequence>
<dbReference type="AlphaFoldDB" id="A0AAW1B168"/>
<dbReference type="Proteomes" id="UP001474421">
    <property type="component" value="Unassembled WGS sequence"/>
</dbReference>
<comment type="caution">
    <text evidence="2">The sequence shown here is derived from an EMBL/GenBank/DDBJ whole genome shotgun (WGS) entry which is preliminary data.</text>
</comment>
<keyword evidence="1" id="KW-0175">Coiled coil</keyword>
<dbReference type="GO" id="GO:0010753">
    <property type="term" value="P:positive regulation of cGMP-mediated signaling"/>
    <property type="evidence" value="ECO:0007669"/>
    <property type="project" value="TreeGrafter"/>
</dbReference>
<evidence type="ECO:0000256" key="1">
    <source>
        <dbReference type="SAM" id="Coils"/>
    </source>
</evidence>
<accession>A0AAW1B168</accession>
<reference evidence="2 3" key="1">
    <citation type="journal article" date="2024" name="Proc. Natl. Acad. Sci. U.S.A.">
        <title>The genetic regulatory architecture and epigenomic basis for age-related changes in rattlesnake venom.</title>
        <authorList>
            <person name="Hogan M.P."/>
            <person name="Holding M.L."/>
            <person name="Nystrom G.S."/>
            <person name="Colston T.J."/>
            <person name="Bartlett D.A."/>
            <person name="Mason A.J."/>
            <person name="Ellsworth S.A."/>
            <person name="Rautsaw R.M."/>
            <person name="Lawrence K.C."/>
            <person name="Strickland J.L."/>
            <person name="He B."/>
            <person name="Fraser P."/>
            <person name="Margres M.J."/>
            <person name="Gilbert D.M."/>
            <person name="Gibbs H.L."/>
            <person name="Parkinson C.L."/>
            <person name="Rokyta D.R."/>
        </authorList>
    </citation>
    <scope>NUCLEOTIDE SEQUENCE [LARGE SCALE GENOMIC DNA]</scope>
    <source>
        <strain evidence="2">DRR0105</strain>
    </source>
</reference>
<dbReference type="PANTHER" id="PTHR46251:SF4">
    <property type="entry name" value="RUN DOMAIN-CONTAINING PROTEIN 3A"/>
    <property type="match status" value="1"/>
</dbReference>
<gene>
    <name evidence="2" type="ORF">NXF25_019179</name>
</gene>
<evidence type="ECO:0000313" key="2">
    <source>
        <dbReference type="EMBL" id="KAK9395818.1"/>
    </source>
</evidence>
<dbReference type="PANTHER" id="PTHR46251">
    <property type="entry name" value="RUN DOMAIN-CONTAINING 3 PROTEIN RUNDC3"/>
    <property type="match status" value="1"/>
</dbReference>